<evidence type="ECO:0000313" key="2">
    <source>
        <dbReference type="Proteomes" id="UP000193648"/>
    </source>
</evidence>
<dbReference type="GeneID" id="33561620"/>
<dbReference type="RefSeq" id="XP_021884861.1">
    <property type="nucleotide sequence ID" value="XM_022019775.1"/>
</dbReference>
<dbReference type="EMBL" id="MCFF01000005">
    <property type="protein sequence ID" value="ORZ27114.1"/>
    <property type="molecule type" value="Genomic_DNA"/>
</dbReference>
<reference evidence="1 2" key="1">
    <citation type="submission" date="2016-07" db="EMBL/GenBank/DDBJ databases">
        <title>Pervasive Adenine N6-methylation of Active Genes in Fungi.</title>
        <authorList>
            <consortium name="DOE Joint Genome Institute"/>
            <person name="Mondo S.J."/>
            <person name="Dannebaum R.O."/>
            <person name="Kuo R.C."/>
            <person name="Labutti K."/>
            <person name="Haridas S."/>
            <person name="Kuo A."/>
            <person name="Salamov A."/>
            <person name="Ahrendt S.R."/>
            <person name="Lipzen A."/>
            <person name="Sullivan W."/>
            <person name="Andreopoulos W.B."/>
            <person name="Clum A."/>
            <person name="Lindquist E."/>
            <person name="Daum C."/>
            <person name="Ramamoorthy G.K."/>
            <person name="Gryganskyi A."/>
            <person name="Culley D."/>
            <person name="Magnuson J.K."/>
            <person name="James T.Y."/>
            <person name="O'Malley M.A."/>
            <person name="Stajich J.E."/>
            <person name="Spatafora J.W."/>
            <person name="Visel A."/>
            <person name="Grigoriev I.V."/>
        </authorList>
    </citation>
    <scope>NUCLEOTIDE SEQUENCE [LARGE SCALE GENOMIC DNA]</scope>
    <source>
        <strain evidence="1 2">NRRL 3116</strain>
    </source>
</reference>
<comment type="caution">
    <text evidence="1">The sequence shown here is derived from an EMBL/GenBank/DDBJ whole genome shotgun (WGS) entry which is preliminary data.</text>
</comment>
<evidence type="ECO:0000313" key="1">
    <source>
        <dbReference type="EMBL" id="ORZ27114.1"/>
    </source>
</evidence>
<protein>
    <submittedName>
        <fullName evidence="1">Uncharacterized protein</fullName>
    </submittedName>
</protein>
<gene>
    <name evidence="1" type="ORF">BCR41DRAFT_183827</name>
</gene>
<dbReference type="Proteomes" id="UP000193648">
    <property type="component" value="Unassembled WGS sequence"/>
</dbReference>
<sequence>MTKMKNEMKRCYNNEDERCSQLDSDEYCRHNRSRVKKTNDIAMFKEHGRSKTEDKRRSVHYERDVKVKNQVEPLKYKKPQYDQRRTFLMEERAIKSLT</sequence>
<dbReference type="AlphaFoldDB" id="A0A1Y2GZ91"/>
<dbReference type="InParanoid" id="A0A1Y2GZ91"/>
<name>A0A1Y2GZ91_9FUNG</name>
<accession>A0A1Y2GZ91</accession>
<organism evidence="1 2">
    <name type="scientific">Lobosporangium transversale</name>
    <dbReference type="NCBI Taxonomy" id="64571"/>
    <lineage>
        <taxon>Eukaryota</taxon>
        <taxon>Fungi</taxon>
        <taxon>Fungi incertae sedis</taxon>
        <taxon>Mucoromycota</taxon>
        <taxon>Mortierellomycotina</taxon>
        <taxon>Mortierellomycetes</taxon>
        <taxon>Mortierellales</taxon>
        <taxon>Mortierellaceae</taxon>
        <taxon>Lobosporangium</taxon>
    </lineage>
</organism>
<proteinExistence type="predicted"/>
<keyword evidence="2" id="KW-1185">Reference proteome</keyword>